<dbReference type="InterPro" id="IPR006311">
    <property type="entry name" value="TAT_signal"/>
</dbReference>
<feature type="chain" id="PRO_5047458446" evidence="1">
    <location>
        <begin position="30"/>
        <end position="182"/>
    </location>
</feature>
<name>A0ABV2Y0J0_9ACTN</name>
<dbReference type="InterPro" id="IPR000772">
    <property type="entry name" value="Ricin_B_lectin"/>
</dbReference>
<evidence type="ECO:0000313" key="4">
    <source>
        <dbReference type="Proteomes" id="UP001550603"/>
    </source>
</evidence>
<feature type="domain" description="Ricin B lectin" evidence="2">
    <location>
        <begin position="78"/>
        <end position="149"/>
    </location>
</feature>
<dbReference type="Pfam" id="PF14200">
    <property type="entry name" value="RicinB_lectin_2"/>
    <property type="match status" value="1"/>
</dbReference>
<proteinExistence type="predicted"/>
<evidence type="ECO:0000313" key="3">
    <source>
        <dbReference type="EMBL" id="MEU2269781.1"/>
    </source>
</evidence>
<dbReference type="PROSITE" id="PS50231">
    <property type="entry name" value="RICIN_B_LECTIN"/>
    <property type="match status" value="1"/>
</dbReference>
<dbReference type="Proteomes" id="UP001550603">
    <property type="component" value="Unassembled WGS sequence"/>
</dbReference>
<dbReference type="InterPro" id="IPR035992">
    <property type="entry name" value="Ricin_B-like_lectins"/>
</dbReference>
<protein>
    <submittedName>
        <fullName evidence="3">RICIN domain-containing protein</fullName>
    </submittedName>
</protein>
<dbReference type="SUPFAM" id="SSF50370">
    <property type="entry name" value="Ricin B-like lectins"/>
    <property type="match status" value="1"/>
</dbReference>
<dbReference type="RefSeq" id="WP_359791088.1">
    <property type="nucleotide sequence ID" value="NZ_JBEYBN010000041.1"/>
</dbReference>
<dbReference type="EMBL" id="JBEYBN010000041">
    <property type="protein sequence ID" value="MEU2269781.1"/>
    <property type="molecule type" value="Genomic_DNA"/>
</dbReference>
<dbReference type="PROSITE" id="PS51318">
    <property type="entry name" value="TAT"/>
    <property type="match status" value="1"/>
</dbReference>
<dbReference type="CDD" id="cd00161">
    <property type="entry name" value="beta-trefoil_Ricin-like"/>
    <property type="match status" value="1"/>
</dbReference>
<evidence type="ECO:0000256" key="1">
    <source>
        <dbReference type="SAM" id="SignalP"/>
    </source>
</evidence>
<sequence length="182" mass="19054">MSIARRAAVSGTALLALLPSSLAANPATAAASHVSAAQRAGKAWVLRTAQDRNQVVAVFNGSTADGADVVLFPFVGGNNQKWEMIPDKGGWFQLKDLNAGKCLTSDDVKDNALVTNDTCQDLAGQLWAQVGIENTGKSTLVNKGSGKCMEQGPKAGPQQLALLEQFACTGKQTELWEITAAP</sequence>
<dbReference type="Gene3D" id="2.80.10.50">
    <property type="match status" value="2"/>
</dbReference>
<feature type="signal peptide" evidence="1">
    <location>
        <begin position="1"/>
        <end position="29"/>
    </location>
</feature>
<keyword evidence="1" id="KW-0732">Signal</keyword>
<reference evidence="3 4" key="1">
    <citation type="submission" date="2024-06" db="EMBL/GenBank/DDBJ databases">
        <title>The Natural Products Discovery Center: Release of the First 8490 Sequenced Strains for Exploring Actinobacteria Biosynthetic Diversity.</title>
        <authorList>
            <person name="Kalkreuter E."/>
            <person name="Kautsar S.A."/>
            <person name="Yang D."/>
            <person name="Bader C.D."/>
            <person name="Teijaro C.N."/>
            <person name="Fluegel L."/>
            <person name="Davis C.M."/>
            <person name="Simpson J.R."/>
            <person name="Lauterbach L."/>
            <person name="Steele A.D."/>
            <person name="Gui C."/>
            <person name="Meng S."/>
            <person name="Li G."/>
            <person name="Viehrig K."/>
            <person name="Ye F."/>
            <person name="Su P."/>
            <person name="Kiefer A.F."/>
            <person name="Nichols A."/>
            <person name="Cepeda A.J."/>
            <person name="Yan W."/>
            <person name="Fan B."/>
            <person name="Jiang Y."/>
            <person name="Adhikari A."/>
            <person name="Zheng C.-J."/>
            <person name="Schuster L."/>
            <person name="Cowan T.M."/>
            <person name="Smanski M.J."/>
            <person name="Chevrette M.G."/>
            <person name="De Carvalho L.P.S."/>
            <person name="Shen B."/>
        </authorList>
    </citation>
    <scope>NUCLEOTIDE SEQUENCE [LARGE SCALE GENOMIC DNA]</scope>
    <source>
        <strain evidence="3 4">NPDC019583</strain>
    </source>
</reference>
<evidence type="ECO:0000259" key="2">
    <source>
        <dbReference type="Pfam" id="PF14200"/>
    </source>
</evidence>
<accession>A0ABV2Y0J0</accession>
<keyword evidence="4" id="KW-1185">Reference proteome</keyword>
<organism evidence="3 4">
    <name type="scientific">Streptomyces olindensis</name>
    <dbReference type="NCBI Taxonomy" id="358823"/>
    <lineage>
        <taxon>Bacteria</taxon>
        <taxon>Bacillati</taxon>
        <taxon>Actinomycetota</taxon>
        <taxon>Actinomycetes</taxon>
        <taxon>Kitasatosporales</taxon>
        <taxon>Streptomycetaceae</taxon>
        <taxon>Streptomyces</taxon>
    </lineage>
</organism>
<comment type="caution">
    <text evidence="3">The sequence shown here is derived from an EMBL/GenBank/DDBJ whole genome shotgun (WGS) entry which is preliminary data.</text>
</comment>
<gene>
    <name evidence="3" type="ORF">ABZ568_25935</name>
</gene>